<dbReference type="InterPro" id="IPR036709">
    <property type="entry name" value="Autotransporte_beta_dom_sf"/>
</dbReference>
<evidence type="ECO:0000313" key="3">
    <source>
        <dbReference type="Proteomes" id="UP000005407"/>
    </source>
</evidence>
<dbReference type="PANTHER" id="PTHR35037:SF3">
    <property type="entry name" value="C-TERMINAL REGION OF AIDA-LIKE PROTEIN"/>
    <property type="match status" value="1"/>
</dbReference>
<proteinExistence type="predicted"/>
<evidence type="ECO:0000313" key="2">
    <source>
        <dbReference type="EMBL" id="EIQ23270.1"/>
    </source>
</evidence>
<dbReference type="PANTHER" id="PTHR35037">
    <property type="entry name" value="C-TERMINAL REGION OF AIDA-LIKE PROTEIN"/>
    <property type="match status" value="1"/>
</dbReference>
<dbReference type="NCBIfam" id="TIGR01414">
    <property type="entry name" value="autotrans_barl"/>
    <property type="match status" value="1"/>
</dbReference>
<accession>I6CUS8</accession>
<dbReference type="InterPro" id="IPR006315">
    <property type="entry name" value="OM_autotransptr_brl_dom"/>
</dbReference>
<comment type="caution">
    <text evidence="2">The sequence shown here is derived from an EMBL/GenBank/DDBJ whole genome shotgun (WGS) entry which is preliminary data.</text>
</comment>
<reference evidence="2 3" key="1">
    <citation type="submission" date="2012-03" db="EMBL/GenBank/DDBJ databases">
        <authorList>
            <person name="Rasko D."/>
            <person name="Redman J."/>
            <person name="Daugherty S.C."/>
            <person name="Tallon L."/>
            <person name="Sadzewicz L."/>
            <person name="Jones K."/>
            <person name="Santana-Cruz I."/>
            <person name="Liu X."/>
        </authorList>
    </citation>
    <scope>NUCLEOTIDE SEQUENCE [LARGE SCALE GENOMIC DNA]</scope>
    <source>
        <strain evidence="2 3">K-315</strain>
    </source>
</reference>
<dbReference type="Proteomes" id="UP000005407">
    <property type="component" value="Unassembled WGS sequence"/>
</dbReference>
<organism evidence="2 3">
    <name type="scientific">Shigella flexneri K-315</name>
    <dbReference type="NCBI Taxonomy" id="766150"/>
    <lineage>
        <taxon>Bacteria</taxon>
        <taxon>Pseudomonadati</taxon>
        <taxon>Pseudomonadota</taxon>
        <taxon>Gammaproteobacteria</taxon>
        <taxon>Enterobacterales</taxon>
        <taxon>Enterobacteriaceae</taxon>
        <taxon>Shigella</taxon>
    </lineage>
</organism>
<dbReference type="InterPro" id="IPR051551">
    <property type="entry name" value="Autotransporter_adhesion"/>
</dbReference>
<feature type="domain" description="Autotransporter" evidence="1">
    <location>
        <begin position="124"/>
        <end position="186"/>
    </location>
</feature>
<dbReference type="InterPro" id="IPR005546">
    <property type="entry name" value="Autotransporte_beta"/>
</dbReference>
<name>I6CUS8_SHIFL</name>
<dbReference type="Gene3D" id="2.40.128.130">
    <property type="entry name" value="Autotransporter beta-domain"/>
    <property type="match status" value="1"/>
</dbReference>
<protein>
    <submittedName>
        <fullName evidence="2">30S ribosomal subunit protein S19</fullName>
    </submittedName>
</protein>
<gene>
    <name evidence="2" type="primary">yuaQ</name>
    <name evidence="2" type="ORF">SFK315_1755</name>
</gene>
<dbReference type="PATRIC" id="fig|766150.3.peg.1714"/>
<sequence length="208" mass="22090">MGSTVLFKEGALTVNKGGISQGELTGGGNLNVTGGTLAIEGLNARYNALTSISPNAEVSLDNTQGLGRGNIANNGLLTLKNVTGELRNSISGKGIVSATARTDVELDGDNSRFGVKTYLNSHHQRDDGKQREFQPYIEANWINNSKVYAVKMNGQTVGREGARNLGEVRTGVEAKVNNNLSLWGNVGVQLGDKGYSDTQGMLGVKYSW</sequence>
<dbReference type="AlphaFoldDB" id="I6CUS8"/>
<dbReference type="Pfam" id="PF03797">
    <property type="entry name" value="Autotransporter"/>
    <property type="match status" value="1"/>
</dbReference>
<evidence type="ECO:0000259" key="1">
    <source>
        <dbReference type="Pfam" id="PF03797"/>
    </source>
</evidence>
<dbReference type="EMBL" id="AKMY01000026">
    <property type="protein sequence ID" value="EIQ23270.1"/>
    <property type="molecule type" value="Genomic_DNA"/>
</dbReference>
<dbReference type="SUPFAM" id="SSF103515">
    <property type="entry name" value="Autotransporter"/>
    <property type="match status" value="1"/>
</dbReference>
<dbReference type="GO" id="GO:0019867">
    <property type="term" value="C:outer membrane"/>
    <property type="evidence" value="ECO:0007669"/>
    <property type="project" value="InterPro"/>
</dbReference>